<dbReference type="Proteomes" id="UP001153954">
    <property type="component" value="Unassembled WGS sequence"/>
</dbReference>
<dbReference type="EMBL" id="CAKOGL010000009">
    <property type="protein sequence ID" value="CAH2090471.1"/>
    <property type="molecule type" value="Genomic_DNA"/>
</dbReference>
<sequence length="180" mass="20236">MGYTVWGSPQVFIGQLQGEIEVLEDIEITSLSKAELARKRLYSENSGTETETGEAARDKSRPAVKRSKAPTLTSARAALRERVKRDREDGFEAVLQKRVFSKQKEVGVTWTRPIELDDLKKRGPEELMVAAKANLNVILGLTGKWNNLRGAYYAVKIRRAAGSIWEMLESLVVRTETEEV</sequence>
<reference evidence="2" key="1">
    <citation type="submission" date="2022-03" db="EMBL/GenBank/DDBJ databases">
        <authorList>
            <person name="Tunstrom K."/>
        </authorList>
    </citation>
    <scope>NUCLEOTIDE SEQUENCE</scope>
</reference>
<dbReference type="AlphaFoldDB" id="A0AAU9TXG4"/>
<evidence type="ECO:0008006" key="4">
    <source>
        <dbReference type="Google" id="ProtNLM"/>
    </source>
</evidence>
<evidence type="ECO:0000256" key="1">
    <source>
        <dbReference type="SAM" id="MobiDB-lite"/>
    </source>
</evidence>
<comment type="caution">
    <text evidence="2">The sequence shown here is derived from an EMBL/GenBank/DDBJ whole genome shotgun (WGS) entry which is preliminary data.</text>
</comment>
<organism evidence="2 3">
    <name type="scientific">Euphydryas editha</name>
    <name type="common">Edith's checkerspot</name>
    <dbReference type="NCBI Taxonomy" id="104508"/>
    <lineage>
        <taxon>Eukaryota</taxon>
        <taxon>Metazoa</taxon>
        <taxon>Ecdysozoa</taxon>
        <taxon>Arthropoda</taxon>
        <taxon>Hexapoda</taxon>
        <taxon>Insecta</taxon>
        <taxon>Pterygota</taxon>
        <taxon>Neoptera</taxon>
        <taxon>Endopterygota</taxon>
        <taxon>Lepidoptera</taxon>
        <taxon>Glossata</taxon>
        <taxon>Ditrysia</taxon>
        <taxon>Papilionoidea</taxon>
        <taxon>Nymphalidae</taxon>
        <taxon>Nymphalinae</taxon>
        <taxon>Euphydryas</taxon>
    </lineage>
</organism>
<gene>
    <name evidence="2" type="ORF">EEDITHA_LOCUS6425</name>
</gene>
<evidence type="ECO:0000313" key="3">
    <source>
        <dbReference type="Proteomes" id="UP001153954"/>
    </source>
</evidence>
<proteinExistence type="predicted"/>
<evidence type="ECO:0000313" key="2">
    <source>
        <dbReference type="EMBL" id="CAH2090471.1"/>
    </source>
</evidence>
<feature type="region of interest" description="Disordered" evidence="1">
    <location>
        <begin position="44"/>
        <end position="71"/>
    </location>
</feature>
<protein>
    <recommendedName>
        <fullName evidence="4">Reverse transcriptase</fullName>
    </recommendedName>
</protein>
<accession>A0AAU9TXG4</accession>
<name>A0AAU9TXG4_EUPED</name>
<keyword evidence="3" id="KW-1185">Reference proteome</keyword>